<gene>
    <name evidence="2" type="ORF">KIH39_14760</name>
</gene>
<proteinExistence type="predicted"/>
<organism evidence="2 3">
    <name type="scientific">Telmatocola sphagniphila</name>
    <dbReference type="NCBI Taxonomy" id="1123043"/>
    <lineage>
        <taxon>Bacteria</taxon>
        <taxon>Pseudomonadati</taxon>
        <taxon>Planctomycetota</taxon>
        <taxon>Planctomycetia</taxon>
        <taxon>Gemmatales</taxon>
        <taxon>Gemmataceae</taxon>
    </lineage>
</organism>
<dbReference type="EMBL" id="CP074694">
    <property type="protein sequence ID" value="QVL30116.1"/>
    <property type="molecule type" value="Genomic_DNA"/>
</dbReference>
<keyword evidence="1" id="KW-0732">Signal</keyword>
<evidence type="ECO:0000313" key="2">
    <source>
        <dbReference type="EMBL" id="QVL30116.1"/>
    </source>
</evidence>
<feature type="chain" id="PRO_5034591802" evidence="1">
    <location>
        <begin position="25"/>
        <end position="492"/>
    </location>
</feature>
<dbReference type="AlphaFoldDB" id="A0A8E6EWG5"/>
<evidence type="ECO:0000313" key="3">
    <source>
        <dbReference type="Proteomes" id="UP000676194"/>
    </source>
</evidence>
<sequence>MLRRSLHLLWAGFVVFGLAQSAQAGPPLSELMNYFPETTNAILRIQVADIIKSPRGVREKWGQKESLEYLAGTIPIHPSIERVIIGSQFDPHNNVSELSISLIPTTKEVSLDRLAAKLHGTVEEIGGEKMAVGPQSGYYVSLHPELLANVASKQRQVVSKWLKFARANTKSVVTPYLQNAVVYSGSAHIMMAVETDDMINPMGLRRALEASKIYAEDLKTMEVAQRFLSALKGVRIAVTFGETTRATIYLDSRINATNNLTSLKNFLLYIMDQNGTTLEDMPGAKVRVENNSVIFDLGFSDSDLMKMTSILGTPIVSPSLANITTLEVMPSGPDGRASHRYYRTINQYIAELKRNTQLNPKPPEAAKHAQWYEVYTRKMSQVSVLNVDPEVLAFGQATERKFMAIAESLRGTPIELDKLQSQKYYFNYGGSIFWGNGYISSNIPEIEAKQWALIQKDEENRKQAWKMIDYDKKSLRDRMLVKYKVDFDEPLK</sequence>
<keyword evidence="3" id="KW-1185">Reference proteome</keyword>
<evidence type="ECO:0000256" key="1">
    <source>
        <dbReference type="SAM" id="SignalP"/>
    </source>
</evidence>
<protein>
    <submittedName>
        <fullName evidence="2">Uncharacterized protein</fullName>
    </submittedName>
</protein>
<accession>A0A8E6EWG5</accession>
<dbReference type="RefSeq" id="WP_213494000.1">
    <property type="nucleotide sequence ID" value="NZ_CP074694.1"/>
</dbReference>
<dbReference type="Proteomes" id="UP000676194">
    <property type="component" value="Chromosome"/>
</dbReference>
<feature type="signal peptide" evidence="1">
    <location>
        <begin position="1"/>
        <end position="24"/>
    </location>
</feature>
<dbReference type="KEGG" id="tsph:KIH39_14760"/>
<name>A0A8E6EWG5_9BACT</name>
<reference evidence="2" key="1">
    <citation type="submission" date="2021-05" db="EMBL/GenBank/DDBJ databases">
        <title>Complete genome sequence of the cellulolytic planctomycete Telmatocola sphagniphila SP2T and characterization of the first cellulase from planctomycetes.</title>
        <authorList>
            <person name="Rakitin A.L."/>
            <person name="Beletsky A.V."/>
            <person name="Naumoff D.G."/>
            <person name="Kulichevskaya I.S."/>
            <person name="Mardanov A.V."/>
            <person name="Ravin N.V."/>
            <person name="Dedysh S.N."/>
        </authorList>
    </citation>
    <scope>NUCLEOTIDE SEQUENCE</scope>
    <source>
        <strain evidence="2">SP2T</strain>
    </source>
</reference>